<proteinExistence type="predicted"/>
<dbReference type="EMBL" id="JAYMRU010000007">
    <property type="protein sequence ID" value="MEM5400868.1"/>
    <property type="molecule type" value="Genomic_DNA"/>
</dbReference>
<dbReference type="Proteomes" id="UP001392318">
    <property type="component" value="Unassembled WGS sequence"/>
</dbReference>
<comment type="caution">
    <text evidence="1">The sequence shown here is derived from an EMBL/GenBank/DDBJ whole genome shotgun (WGS) entry which is preliminary data.</text>
</comment>
<sequence>MSTDMIVYCVVTVILAAMGLYTRSVQQDNVTLHLAYKDLHDKLTAFQIESAREYAPKTELVRLEEKIDNLRRDIKTDVREMFEHYLTGKDQ</sequence>
<gene>
    <name evidence="1" type="ORF">VSR83_12320</name>
</gene>
<evidence type="ECO:0000313" key="2">
    <source>
        <dbReference type="Proteomes" id="UP001392318"/>
    </source>
</evidence>
<keyword evidence="2" id="KW-1185">Reference proteome</keyword>
<evidence type="ECO:0000313" key="1">
    <source>
        <dbReference type="EMBL" id="MEM5400868.1"/>
    </source>
</evidence>
<organism evidence="1 2">
    <name type="scientific">Paraburkholderia unamae</name>
    <dbReference type="NCBI Taxonomy" id="219649"/>
    <lineage>
        <taxon>Bacteria</taxon>
        <taxon>Pseudomonadati</taxon>
        <taxon>Pseudomonadota</taxon>
        <taxon>Betaproteobacteria</taxon>
        <taxon>Burkholderiales</taxon>
        <taxon>Burkholderiaceae</taxon>
        <taxon>Paraburkholderia</taxon>
    </lineage>
</organism>
<name>A0ACC6RHZ7_9BURK</name>
<accession>A0ACC6RHZ7</accession>
<reference evidence="1" key="1">
    <citation type="submission" date="2024-01" db="EMBL/GenBank/DDBJ databases">
        <title>The diversity of rhizobia nodulating Mimosa spp. in eleven states of Brazil covering several biomes is determined by host plant, location, and edaphic factors.</title>
        <authorList>
            <person name="Rouws L."/>
            <person name="Barauna A."/>
            <person name="Beukes C."/>
            <person name="De Faria S.M."/>
            <person name="Gross E."/>
            <person name="Dos Reis Junior F.B."/>
            <person name="Simon M."/>
            <person name="Maluk M."/>
            <person name="Odee D.W."/>
            <person name="Kenicer G."/>
            <person name="Young J.P.W."/>
            <person name="Reis V.M."/>
            <person name="Zilli J."/>
            <person name="James E.K."/>
        </authorList>
    </citation>
    <scope>NUCLEOTIDE SEQUENCE</scope>
    <source>
        <strain evidence="1">JPY452</strain>
    </source>
</reference>
<protein>
    <submittedName>
        <fullName evidence="1">Uncharacterized protein</fullName>
    </submittedName>
</protein>